<dbReference type="RefSeq" id="WP_097024605.1">
    <property type="nucleotide sequence ID" value="NZ_CP017195.1"/>
</dbReference>
<reference evidence="2" key="2">
    <citation type="submission" date="2020-01" db="EMBL/GenBank/DDBJ databases">
        <authorList>
            <person name="Hilgarth M."/>
            <person name="Vogel R.F."/>
        </authorList>
    </citation>
    <scope>NUCLEOTIDE SEQUENCE</scope>
    <source>
        <strain evidence="2">TMW21897</strain>
    </source>
</reference>
<dbReference type="KEGG" id="lpaa:BHS01_07905"/>
<organism evidence="3 4">
    <name type="scientific">Pseudolactococcus paracarnosus</name>
    <dbReference type="NCBI Taxonomy" id="2749962"/>
    <lineage>
        <taxon>Bacteria</taxon>
        <taxon>Bacillati</taxon>
        <taxon>Bacillota</taxon>
        <taxon>Bacilli</taxon>
        <taxon>Lactobacillales</taxon>
        <taxon>Streptococcaceae</taxon>
        <taxon>Pseudolactococcus</taxon>
    </lineage>
</organism>
<evidence type="ECO:0000313" key="5">
    <source>
        <dbReference type="Proteomes" id="UP001522462"/>
    </source>
</evidence>
<keyword evidence="5" id="KW-1185">Reference proteome</keyword>
<evidence type="ECO:0000313" key="3">
    <source>
        <dbReference type="EMBL" id="QDJ28452.1"/>
    </source>
</evidence>
<evidence type="ECO:0000256" key="1">
    <source>
        <dbReference type="SAM" id="MobiDB-lite"/>
    </source>
</evidence>
<protein>
    <submittedName>
        <fullName evidence="3">Bacteriocin leader domain-containing protein</fullName>
    </submittedName>
    <submittedName>
        <fullName evidence="2">ComC/BlpC family peptide pheromone/bacteriocin</fullName>
    </submittedName>
</protein>
<proteinExistence type="predicted"/>
<accession>A0A7L4WH14</accession>
<sequence>MKLYSEKFKELSDEECRSLNGGHWIGDVLGAIGKLGKPVNPQQVVDQLNGKYPNRGPGSSCSPGGTGGTPNACNF</sequence>
<evidence type="ECO:0000313" key="4">
    <source>
        <dbReference type="Proteomes" id="UP000516280"/>
    </source>
</evidence>
<name>A0A7L4WH14_9LACT</name>
<evidence type="ECO:0000313" key="2">
    <source>
        <dbReference type="EMBL" id="MCJ1978163.1"/>
    </source>
</evidence>
<dbReference type="EMBL" id="CP017195">
    <property type="protein sequence ID" value="QDJ28452.1"/>
    <property type="molecule type" value="Genomic_DNA"/>
</dbReference>
<dbReference type="Proteomes" id="UP000516280">
    <property type="component" value="Chromosome"/>
</dbReference>
<dbReference type="AlphaFoldDB" id="A0A7L4WH14"/>
<reference evidence="2 5" key="3">
    <citation type="journal article" date="2022" name="Microbiol. Res.">
        <title>Comparative genome analysis, predicted lifestyle and antimicrobial strategies of Lactococcus carnosus and Lactococcus paracarnosus isolated from meat.</title>
        <authorList>
            <person name="Werum V."/>
            <person name="Ehrmann M."/>
            <person name="Vogel R."/>
            <person name="Hilgarth M."/>
        </authorList>
    </citation>
    <scope>NUCLEOTIDE SEQUENCE [LARGE SCALE GENOMIC DNA]</scope>
    <source>
        <strain evidence="2 5">TMW21897</strain>
    </source>
</reference>
<feature type="region of interest" description="Disordered" evidence="1">
    <location>
        <begin position="52"/>
        <end position="75"/>
    </location>
</feature>
<reference evidence="3 4" key="1">
    <citation type="submission" date="2016-09" db="EMBL/GenBank/DDBJ databases">
        <title>Lactic acid bacteria from MAP meat Genome sequencing and assembly.</title>
        <authorList>
            <person name="Behr J."/>
            <person name="Hilgarth M."/>
            <person name="Vogel R.F."/>
        </authorList>
    </citation>
    <scope>NUCLEOTIDE SEQUENCE [LARGE SCALE GENOMIC DNA]</scope>
    <source>
        <strain evidence="3 4">TMW21615</strain>
    </source>
</reference>
<gene>
    <name evidence="3" type="ORF">BHS01_07905</name>
    <name evidence="2" type="ORF">GYN19_09395</name>
</gene>
<dbReference type="Proteomes" id="UP001522462">
    <property type="component" value="Unassembled WGS sequence"/>
</dbReference>
<dbReference type="EMBL" id="JAAEDA010000015">
    <property type="protein sequence ID" value="MCJ1978163.1"/>
    <property type="molecule type" value="Genomic_DNA"/>
</dbReference>